<proteinExistence type="predicted"/>
<dbReference type="EMBL" id="AKWF02000076">
    <property type="protein sequence ID" value="EMO62620.1"/>
    <property type="molecule type" value="Genomic_DNA"/>
</dbReference>
<protein>
    <submittedName>
        <fullName evidence="1">Uncharacterized protein</fullName>
    </submittedName>
</protein>
<dbReference type="STRING" id="1192866.LEP1GSC133_1597"/>
<dbReference type="Proteomes" id="UP000012159">
    <property type="component" value="Unassembled WGS sequence"/>
</dbReference>
<feature type="non-terminal residue" evidence="1">
    <location>
        <position position="82"/>
    </location>
</feature>
<reference evidence="1 2" key="1">
    <citation type="submission" date="2013-01" db="EMBL/GenBank/DDBJ databases">
        <authorList>
            <person name="Harkins D.M."/>
            <person name="Durkin A.S."/>
            <person name="Brinkac L.M."/>
            <person name="Haft D.H."/>
            <person name="Selengut J.D."/>
            <person name="Sanka R."/>
            <person name="DePew J."/>
            <person name="Purushe J."/>
            <person name="Picardeau M."/>
            <person name="Werts C."/>
            <person name="Goarant C."/>
            <person name="Vinetz J.M."/>
            <person name="Sutton G.G."/>
            <person name="Nierman W.C."/>
            <person name="Fouts D.E."/>
        </authorList>
    </citation>
    <scope>NUCLEOTIDE SEQUENCE [LARGE SCALE GENOMIC DNA]</scope>
    <source>
        <strain evidence="1 2">200901868</strain>
    </source>
</reference>
<comment type="caution">
    <text evidence="1">The sequence shown here is derived from an EMBL/GenBank/DDBJ whole genome shotgun (WGS) entry which is preliminary data.</text>
</comment>
<evidence type="ECO:0000313" key="1">
    <source>
        <dbReference type="EMBL" id="EMO62620.1"/>
    </source>
</evidence>
<dbReference type="AlphaFoldDB" id="M6W0M0"/>
<evidence type="ECO:0000313" key="2">
    <source>
        <dbReference type="Proteomes" id="UP000012159"/>
    </source>
</evidence>
<organism evidence="1 2">
    <name type="scientific">Leptospira borgpetersenii serovar Pomona str. 200901868</name>
    <dbReference type="NCBI Taxonomy" id="1192866"/>
    <lineage>
        <taxon>Bacteria</taxon>
        <taxon>Pseudomonadati</taxon>
        <taxon>Spirochaetota</taxon>
        <taxon>Spirochaetia</taxon>
        <taxon>Leptospirales</taxon>
        <taxon>Leptospiraceae</taxon>
        <taxon>Leptospira</taxon>
    </lineage>
</organism>
<accession>M6W0M0</accession>
<sequence length="82" mass="9763">MQDISYEEWLRRYFKIKELGGREFSFKDHEPMREIYSNYKHPHMTLRKGAQFGASTFCIARSLYSGVQYGLSTSYFFPTDTD</sequence>
<name>M6W0M0_LEPBO</name>
<dbReference type="InterPro" id="IPR027417">
    <property type="entry name" value="P-loop_NTPase"/>
</dbReference>
<gene>
    <name evidence="1" type="ORF">LEP1GSC133_1597</name>
</gene>
<dbReference type="Gene3D" id="3.40.50.300">
    <property type="entry name" value="P-loop containing nucleotide triphosphate hydrolases"/>
    <property type="match status" value="1"/>
</dbReference>